<organism evidence="2">
    <name type="scientific">bioreactor metagenome</name>
    <dbReference type="NCBI Taxonomy" id="1076179"/>
    <lineage>
        <taxon>unclassified sequences</taxon>
        <taxon>metagenomes</taxon>
        <taxon>ecological metagenomes</taxon>
    </lineage>
</organism>
<name>A0A645B6Z9_9ZZZZ</name>
<dbReference type="EMBL" id="VSSQ01018212">
    <property type="protein sequence ID" value="MPM61205.1"/>
    <property type="molecule type" value="Genomic_DNA"/>
</dbReference>
<feature type="transmembrane region" description="Helical" evidence="1">
    <location>
        <begin position="20"/>
        <end position="42"/>
    </location>
</feature>
<gene>
    <name evidence="2" type="ORF">SDC9_108062</name>
</gene>
<evidence type="ECO:0000313" key="2">
    <source>
        <dbReference type="EMBL" id="MPM61205.1"/>
    </source>
</evidence>
<keyword evidence="1" id="KW-1133">Transmembrane helix</keyword>
<comment type="caution">
    <text evidence="2">The sequence shown here is derived from an EMBL/GenBank/DDBJ whole genome shotgun (WGS) entry which is preliminary data.</text>
</comment>
<keyword evidence="1" id="KW-0472">Membrane</keyword>
<evidence type="ECO:0000256" key="1">
    <source>
        <dbReference type="SAM" id="Phobius"/>
    </source>
</evidence>
<keyword evidence="1" id="KW-0812">Transmembrane</keyword>
<dbReference type="AlphaFoldDB" id="A0A645B6Z9"/>
<protein>
    <submittedName>
        <fullName evidence="2">Uncharacterized protein</fullName>
    </submittedName>
</protein>
<reference evidence="2" key="1">
    <citation type="submission" date="2019-08" db="EMBL/GenBank/DDBJ databases">
        <authorList>
            <person name="Kucharzyk K."/>
            <person name="Murdoch R.W."/>
            <person name="Higgins S."/>
            <person name="Loffler F."/>
        </authorList>
    </citation>
    <scope>NUCLEOTIDE SEQUENCE</scope>
</reference>
<proteinExistence type="predicted"/>
<sequence>MPINKSIASPSKCPPFINTYLGPILNILIPAIFISSTVFIFIPVISSASGTFGVTMYAIGIKYFIRLALASGFNKLYPLFEIITGSTTRFSTSYFFKVLDISSIISGLDTIPIFVDLGFISSNTTSICFFIIF</sequence>
<accession>A0A645B6Z9</accession>